<name>A0ABR3NY46_9TELE</name>
<accession>A0ABR3NY46</accession>
<sequence>MSPPPVVVPLERRRERESPSKLHRRVAVALTVAYSQSPCAVICMTERETVVVTNFWRYRLEDLLTDQNIGILKRLAAKSMNRKVRGITEAW</sequence>
<dbReference type="EMBL" id="JAYMGO010000001">
    <property type="protein sequence ID" value="KAL1281957.1"/>
    <property type="molecule type" value="Genomic_DNA"/>
</dbReference>
<dbReference type="Proteomes" id="UP001558613">
    <property type="component" value="Unassembled WGS sequence"/>
</dbReference>
<evidence type="ECO:0000313" key="2">
    <source>
        <dbReference type="Proteomes" id="UP001558613"/>
    </source>
</evidence>
<keyword evidence="2" id="KW-1185">Reference proteome</keyword>
<gene>
    <name evidence="1" type="ORF">QQF64_000760</name>
</gene>
<reference evidence="1 2" key="1">
    <citation type="submission" date="2023-09" db="EMBL/GenBank/DDBJ databases">
        <authorList>
            <person name="Wang M."/>
        </authorList>
    </citation>
    <scope>NUCLEOTIDE SEQUENCE [LARGE SCALE GENOMIC DNA]</scope>
    <source>
        <strain evidence="1">GT-2023</strain>
        <tissue evidence="1">Liver</tissue>
    </source>
</reference>
<organism evidence="1 2">
    <name type="scientific">Cirrhinus molitorella</name>
    <name type="common">mud carp</name>
    <dbReference type="NCBI Taxonomy" id="172907"/>
    <lineage>
        <taxon>Eukaryota</taxon>
        <taxon>Metazoa</taxon>
        <taxon>Chordata</taxon>
        <taxon>Craniata</taxon>
        <taxon>Vertebrata</taxon>
        <taxon>Euteleostomi</taxon>
        <taxon>Actinopterygii</taxon>
        <taxon>Neopterygii</taxon>
        <taxon>Teleostei</taxon>
        <taxon>Ostariophysi</taxon>
        <taxon>Cypriniformes</taxon>
        <taxon>Cyprinidae</taxon>
        <taxon>Labeoninae</taxon>
        <taxon>Labeonini</taxon>
        <taxon>Cirrhinus</taxon>
    </lineage>
</organism>
<proteinExistence type="predicted"/>
<evidence type="ECO:0000313" key="1">
    <source>
        <dbReference type="EMBL" id="KAL1281957.1"/>
    </source>
</evidence>
<protein>
    <submittedName>
        <fullName evidence="1">Uncharacterized protein</fullName>
    </submittedName>
</protein>
<comment type="caution">
    <text evidence="1">The sequence shown here is derived from an EMBL/GenBank/DDBJ whole genome shotgun (WGS) entry which is preliminary data.</text>
</comment>